<feature type="transmembrane region" description="Helical" evidence="2">
    <location>
        <begin position="77"/>
        <end position="100"/>
    </location>
</feature>
<dbReference type="Pfam" id="PF00892">
    <property type="entry name" value="EamA"/>
    <property type="match status" value="2"/>
</dbReference>
<feature type="transmembrane region" description="Helical" evidence="2">
    <location>
        <begin position="135"/>
        <end position="154"/>
    </location>
</feature>
<feature type="transmembrane region" description="Helical" evidence="2">
    <location>
        <begin position="160"/>
        <end position="180"/>
    </location>
</feature>
<feature type="domain" description="EamA" evidence="3">
    <location>
        <begin position="5"/>
        <end position="150"/>
    </location>
</feature>
<dbReference type="SUPFAM" id="SSF103481">
    <property type="entry name" value="Multidrug resistance efflux transporter EmrE"/>
    <property type="match status" value="2"/>
</dbReference>
<feature type="transmembrane region" description="Helical" evidence="2">
    <location>
        <begin position="33"/>
        <end position="51"/>
    </location>
</feature>
<proteinExistence type="inferred from homology"/>
<gene>
    <name evidence="4" type="ORF">F4148_01790</name>
</gene>
<feature type="domain" description="EamA" evidence="3">
    <location>
        <begin position="161"/>
        <end position="287"/>
    </location>
</feature>
<sequence>MTHRKAIYCMALAAIFFSTSGLLIKVISVSHLPLLGVRGAFAALTIALFMARSHLQSARRSPSNSPRPNQAKPRLRIPWSLPLLGGAISLVCAQAFFIIAVRETTAANAIFLQYTAPIFVAFFGIHYLRESVGKLDWLALAAVAAGLLCFYGDGMNAGGAFGNLFGLLAGLTFAWFLLFMRKQKDGSTIETVLLGNVLSALLGLPFLLGAAPTPADWLGMIFLGVFQIGLPSILIALAIKELTAVGAVLIQTLEPVLNPVWVLLFIGEMPTPLALLGGAIVIGAVTFRSVLTNRLRRVAAASQPTA</sequence>
<keyword evidence="2" id="KW-0472">Membrane</keyword>
<evidence type="ECO:0000256" key="2">
    <source>
        <dbReference type="SAM" id="Phobius"/>
    </source>
</evidence>
<keyword evidence="2" id="KW-1133">Transmembrane helix</keyword>
<organism evidence="4">
    <name type="scientific">Caldilineaceae bacterium SB0675_bin_29</name>
    <dbReference type="NCBI Taxonomy" id="2605266"/>
    <lineage>
        <taxon>Bacteria</taxon>
        <taxon>Bacillati</taxon>
        <taxon>Chloroflexota</taxon>
        <taxon>Caldilineae</taxon>
        <taxon>Caldilineales</taxon>
        <taxon>Caldilineaceae</taxon>
    </lineage>
</organism>
<reference evidence="4" key="1">
    <citation type="submission" date="2019-09" db="EMBL/GenBank/DDBJ databases">
        <title>Characterisation of the sponge microbiome using genome-centric metagenomics.</title>
        <authorList>
            <person name="Engelberts J.P."/>
            <person name="Robbins S.J."/>
            <person name="De Goeij J.M."/>
            <person name="Aranda M."/>
            <person name="Bell S.C."/>
            <person name="Webster N.S."/>
        </authorList>
    </citation>
    <scope>NUCLEOTIDE SEQUENCE</scope>
    <source>
        <strain evidence="4">SB0675_bin_29</strain>
    </source>
</reference>
<dbReference type="GO" id="GO:0016020">
    <property type="term" value="C:membrane"/>
    <property type="evidence" value="ECO:0007669"/>
    <property type="project" value="InterPro"/>
</dbReference>
<keyword evidence="2" id="KW-0812">Transmembrane</keyword>
<dbReference type="EMBL" id="VYDA01000066">
    <property type="protein sequence ID" value="MYH60540.1"/>
    <property type="molecule type" value="Genomic_DNA"/>
</dbReference>
<accession>A0A6B1FWC4</accession>
<feature type="transmembrane region" description="Helical" evidence="2">
    <location>
        <begin position="273"/>
        <end position="291"/>
    </location>
</feature>
<feature type="transmembrane region" description="Helical" evidence="2">
    <location>
        <begin position="192"/>
        <end position="211"/>
    </location>
</feature>
<dbReference type="PANTHER" id="PTHR22911:SF79">
    <property type="entry name" value="MOBA-LIKE NTP TRANSFERASE DOMAIN-CONTAINING PROTEIN"/>
    <property type="match status" value="1"/>
</dbReference>
<dbReference type="PANTHER" id="PTHR22911">
    <property type="entry name" value="ACYL-MALONYL CONDENSING ENZYME-RELATED"/>
    <property type="match status" value="1"/>
</dbReference>
<feature type="transmembrane region" description="Helical" evidence="2">
    <location>
        <begin position="217"/>
        <end position="239"/>
    </location>
</feature>
<evidence type="ECO:0000313" key="4">
    <source>
        <dbReference type="EMBL" id="MYH60540.1"/>
    </source>
</evidence>
<protein>
    <submittedName>
        <fullName evidence="4">EamA family transporter</fullName>
    </submittedName>
</protein>
<dbReference type="AlphaFoldDB" id="A0A6B1FWC4"/>
<dbReference type="InterPro" id="IPR037185">
    <property type="entry name" value="EmrE-like"/>
</dbReference>
<comment type="similarity">
    <text evidence="1">Belongs to the EamA transporter family.</text>
</comment>
<name>A0A6B1FWC4_9CHLR</name>
<comment type="caution">
    <text evidence="4">The sequence shown here is derived from an EMBL/GenBank/DDBJ whole genome shotgun (WGS) entry which is preliminary data.</text>
</comment>
<evidence type="ECO:0000256" key="1">
    <source>
        <dbReference type="ARBA" id="ARBA00007362"/>
    </source>
</evidence>
<feature type="transmembrane region" description="Helical" evidence="2">
    <location>
        <begin position="106"/>
        <end position="128"/>
    </location>
</feature>
<feature type="transmembrane region" description="Helical" evidence="2">
    <location>
        <begin position="7"/>
        <end position="27"/>
    </location>
</feature>
<feature type="transmembrane region" description="Helical" evidence="2">
    <location>
        <begin position="246"/>
        <end position="267"/>
    </location>
</feature>
<evidence type="ECO:0000259" key="3">
    <source>
        <dbReference type="Pfam" id="PF00892"/>
    </source>
</evidence>
<dbReference type="InterPro" id="IPR000620">
    <property type="entry name" value="EamA_dom"/>
</dbReference>